<name>A2E7F2_TRIV3</name>
<dbReference type="Proteomes" id="UP000001542">
    <property type="component" value="Unassembled WGS sequence"/>
</dbReference>
<keyword evidence="2" id="KW-0812">Transmembrane</keyword>
<keyword evidence="4" id="KW-1185">Reference proteome</keyword>
<dbReference type="AlphaFoldDB" id="A2E7F2"/>
<evidence type="ECO:0000256" key="1">
    <source>
        <dbReference type="SAM" id="MobiDB-lite"/>
    </source>
</evidence>
<evidence type="ECO:0000313" key="3">
    <source>
        <dbReference type="EMBL" id="EAY11445.1"/>
    </source>
</evidence>
<keyword evidence="2" id="KW-1133">Transmembrane helix</keyword>
<dbReference type="KEGG" id="tva:4769398"/>
<feature type="region of interest" description="Disordered" evidence="1">
    <location>
        <begin position="582"/>
        <end position="606"/>
    </location>
</feature>
<keyword evidence="2" id="KW-0472">Membrane</keyword>
<proteinExistence type="predicted"/>
<evidence type="ECO:0000313" key="4">
    <source>
        <dbReference type="Proteomes" id="UP000001542"/>
    </source>
</evidence>
<dbReference type="VEuPathDB" id="TrichDB:TVAG_418820"/>
<dbReference type="EMBL" id="DS113319">
    <property type="protein sequence ID" value="EAY11445.1"/>
    <property type="molecule type" value="Genomic_DNA"/>
</dbReference>
<evidence type="ECO:0000256" key="2">
    <source>
        <dbReference type="SAM" id="Phobius"/>
    </source>
</evidence>
<reference evidence="3" key="2">
    <citation type="journal article" date="2007" name="Science">
        <title>Draft genome sequence of the sexually transmitted pathogen Trichomonas vaginalis.</title>
        <authorList>
            <person name="Carlton J.M."/>
            <person name="Hirt R.P."/>
            <person name="Silva J.C."/>
            <person name="Delcher A.L."/>
            <person name="Schatz M."/>
            <person name="Zhao Q."/>
            <person name="Wortman J.R."/>
            <person name="Bidwell S.L."/>
            <person name="Alsmark U.C.M."/>
            <person name="Besteiro S."/>
            <person name="Sicheritz-Ponten T."/>
            <person name="Noel C.J."/>
            <person name="Dacks J.B."/>
            <person name="Foster P.G."/>
            <person name="Simillion C."/>
            <person name="Van de Peer Y."/>
            <person name="Miranda-Saavedra D."/>
            <person name="Barton G.J."/>
            <person name="Westrop G.D."/>
            <person name="Mueller S."/>
            <person name="Dessi D."/>
            <person name="Fiori P.L."/>
            <person name="Ren Q."/>
            <person name="Paulsen I."/>
            <person name="Zhang H."/>
            <person name="Bastida-Corcuera F.D."/>
            <person name="Simoes-Barbosa A."/>
            <person name="Brown M.T."/>
            <person name="Hayes R.D."/>
            <person name="Mukherjee M."/>
            <person name="Okumura C.Y."/>
            <person name="Schneider R."/>
            <person name="Smith A.J."/>
            <person name="Vanacova S."/>
            <person name="Villalvazo M."/>
            <person name="Haas B.J."/>
            <person name="Pertea M."/>
            <person name="Feldblyum T.V."/>
            <person name="Utterback T.R."/>
            <person name="Shu C.L."/>
            <person name="Osoegawa K."/>
            <person name="de Jong P.J."/>
            <person name="Hrdy I."/>
            <person name="Horvathova L."/>
            <person name="Zubacova Z."/>
            <person name="Dolezal P."/>
            <person name="Malik S.B."/>
            <person name="Logsdon J.M. Jr."/>
            <person name="Henze K."/>
            <person name="Gupta A."/>
            <person name="Wang C.C."/>
            <person name="Dunne R.L."/>
            <person name="Upcroft J.A."/>
            <person name="Upcroft P."/>
            <person name="White O."/>
            <person name="Salzberg S.L."/>
            <person name="Tang P."/>
            <person name="Chiu C.-H."/>
            <person name="Lee Y.-S."/>
            <person name="Embley T.M."/>
            <person name="Coombs G.H."/>
            <person name="Mottram J.C."/>
            <person name="Tachezy J."/>
            <person name="Fraser-Liggett C.M."/>
            <person name="Johnson P.J."/>
        </authorList>
    </citation>
    <scope>NUCLEOTIDE SEQUENCE [LARGE SCALE GENOMIC DNA]</scope>
    <source>
        <strain evidence="3">G3</strain>
    </source>
</reference>
<protein>
    <submittedName>
        <fullName evidence="3">Uncharacterized protein</fullName>
    </submittedName>
</protein>
<accession>A2E7F2</accession>
<dbReference type="PROSITE" id="PS51257">
    <property type="entry name" value="PROKAR_LIPOPROTEIN"/>
    <property type="match status" value="1"/>
</dbReference>
<sequence length="606" mass="69175">MKSDENSDLLSETISISVHLTMLSACLACLTSSLWIERTGSNSFVIKGKNKANSKVFDFTKATYAKVKKENGDIVDVNEVPNLNCKFEFENHEHYIVGKYYLTNTADKRAKFDFSHGIEFNPSILDGELSASYYENYGVAIYFYLLPDYGDYVTMTWVSMSHPEVTDINLFHYNDKGDKIFFEGNSMYNEQWFYSLWFANSWIDLWIEPHQTIMKSFVIYDDFYDTPRFKLDTTLIKEEIASDEKIHLKGRFWHKVEGRDIKGRYEIINKKDGSIAQKLSLGEMKTTTSDYTVAFDIYTDPLPIGEYTIKVIASYITYDSIYDIDFKVYQGNERPKVLLTKPDSKYYVPNSDVEFNAMVYDPDAQDKNLNVKIFLGDKEVYSQDNVVNNKDQKKFSFTVPVGTKPGVYVVKLVANDGKDDGYDKFEVVIQDDFDTMITFIRDESKNSYKRGEVINFTSEVLDKDIAIDKQFKVTAFYNDELKISMMYENTNGVIRIPMTITVPQNETRDSAHIVVKAEGRSTAEGSFSVNIEDAVKSDEANGKLPNKDKKKKTILISVLSVLAVLLVITAIIIFILLGRNKGDSKSGSYHHPSGDGGFSEENVNEN</sequence>
<dbReference type="RefSeq" id="XP_001323668.1">
    <property type="nucleotide sequence ID" value="XM_001323633.1"/>
</dbReference>
<gene>
    <name evidence="3" type="ORF">TVAG_418820</name>
</gene>
<reference evidence="3" key="1">
    <citation type="submission" date="2006-10" db="EMBL/GenBank/DDBJ databases">
        <authorList>
            <person name="Amadeo P."/>
            <person name="Zhao Q."/>
            <person name="Wortman J."/>
            <person name="Fraser-Liggett C."/>
            <person name="Carlton J."/>
        </authorList>
    </citation>
    <scope>NUCLEOTIDE SEQUENCE</scope>
    <source>
        <strain evidence="3">G3</strain>
    </source>
</reference>
<dbReference type="VEuPathDB" id="TrichDB:TVAGG3_0832110"/>
<feature type="transmembrane region" description="Helical" evidence="2">
    <location>
        <begin position="553"/>
        <end position="577"/>
    </location>
</feature>
<organism evidence="3 4">
    <name type="scientific">Trichomonas vaginalis (strain ATCC PRA-98 / G3)</name>
    <dbReference type="NCBI Taxonomy" id="412133"/>
    <lineage>
        <taxon>Eukaryota</taxon>
        <taxon>Metamonada</taxon>
        <taxon>Parabasalia</taxon>
        <taxon>Trichomonadida</taxon>
        <taxon>Trichomonadidae</taxon>
        <taxon>Trichomonas</taxon>
    </lineage>
</organism>
<dbReference type="InParanoid" id="A2E7F2"/>